<dbReference type="PANTHER" id="PTHR32467">
    <property type="entry name" value="AP2-LIKE ETHYLENE-RESPONSIVE TRANSCRIPTION FACTOR"/>
    <property type="match status" value="1"/>
</dbReference>
<feature type="compositionally biased region" description="Basic residues" evidence="7">
    <location>
        <begin position="184"/>
        <end position="197"/>
    </location>
</feature>
<dbReference type="AlphaFoldDB" id="A0AAV8PU54"/>
<dbReference type="PROSITE" id="PS51032">
    <property type="entry name" value="AP2_ERF"/>
    <property type="match status" value="1"/>
</dbReference>
<keyword evidence="4" id="KW-0804">Transcription</keyword>
<feature type="region of interest" description="Disordered" evidence="7">
    <location>
        <begin position="32"/>
        <end position="97"/>
    </location>
</feature>
<dbReference type="GO" id="GO:0005634">
    <property type="term" value="C:nucleus"/>
    <property type="evidence" value="ECO:0007669"/>
    <property type="project" value="UniProtKB-SubCell"/>
</dbReference>
<dbReference type="SMART" id="SM00380">
    <property type="entry name" value="AP2"/>
    <property type="match status" value="1"/>
</dbReference>
<evidence type="ECO:0000256" key="6">
    <source>
        <dbReference type="ARBA" id="ARBA00037973"/>
    </source>
</evidence>
<evidence type="ECO:0000256" key="1">
    <source>
        <dbReference type="ARBA" id="ARBA00004123"/>
    </source>
</evidence>
<sequence>MVSLRRRRYLGLCSGKSSFPVVLPKPIENGNAVDNSNQHVKPVSVHPMPSTESSLQKPVKESIYPGSSSAFSSRMSKKEPNNNFAGKRRKRHKRKHYEDQEPCIMTGVYFKNMKWQAAIKVDKKQIHLGTVGSQEEAARLYDRAAFLCGREPNFELSEEEKQELRQYKWDEFLEKTRSAINDKKHQRKLTAGRRKKSETHMPNSNWEHEGGTPVSSMSDDDEDNLKEKMGLKVSDLHDSTNQQFQAETSRRRREKGSPLLPLLSSGGVSRKRSEKSPAEVEGSQIKGGISESQCSCVPMGSRLAMMPILVSNTLEAMEGLVII</sequence>
<dbReference type="GO" id="GO:0003700">
    <property type="term" value="F:DNA-binding transcription factor activity"/>
    <property type="evidence" value="ECO:0007669"/>
    <property type="project" value="InterPro"/>
</dbReference>
<keyword evidence="3" id="KW-0238">DNA-binding</keyword>
<feature type="compositionally biased region" description="Basic and acidic residues" evidence="7">
    <location>
        <begin position="225"/>
        <end position="238"/>
    </location>
</feature>
<feature type="compositionally biased region" description="Low complexity" evidence="7">
    <location>
        <begin position="257"/>
        <end position="267"/>
    </location>
</feature>
<keyword evidence="5" id="KW-0539">Nucleus</keyword>
<evidence type="ECO:0000256" key="7">
    <source>
        <dbReference type="SAM" id="MobiDB-lite"/>
    </source>
</evidence>
<dbReference type="SUPFAM" id="SSF54171">
    <property type="entry name" value="DNA-binding domain"/>
    <property type="match status" value="1"/>
</dbReference>
<keyword evidence="10" id="KW-1185">Reference proteome</keyword>
<organism evidence="9 10">
    <name type="scientific">Ensete ventricosum</name>
    <name type="common">Abyssinian banana</name>
    <name type="synonym">Musa ensete</name>
    <dbReference type="NCBI Taxonomy" id="4639"/>
    <lineage>
        <taxon>Eukaryota</taxon>
        <taxon>Viridiplantae</taxon>
        <taxon>Streptophyta</taxon>
        <taxon>Embryophyta</taxon>
        <taxon>Tracheophyta</taxon>
        <taxon>Spermatophyta</taxon>
        <taxon>Magnoliopsida</taxon>
        <taxon>Liliopsida</taxon>
        <taxon>Zingiberales</taxon>
        <taxon>Musaceae</taxon>
        <taxon>Ensete</taxon>
    </lineage>
</organism>
<comment type="subcellular location">
    <subcellularLocation>
        <location evidence="1">Nucleus</location>
    </subcellularLocation>
</comment>
<dbReference type="PANTHER" id="PTHR32467:SF4">
    <property type="entry name" value="OS02G0499000 PROTEIN"/>
    <property type="match status" value="1"/>
</dbReference>
<comment type="similarity">
    <text evidence="6">Belongs to the AP2/ERF transcription factor family. AP2 subfamily.</text>
</comment>
<reference evidence="9 10" key="1">
    <citation type="submission" date="2022-12" db="EMBL/GenBank/DDBJ databases">
        <title>Chromosome-scale assembly of the Ensete ventricosum genome.</title>
        <authorList>
            <person name="Dussert Y."/>
            <person name="Stocks J."/>
            <person name="Wendawek A."/>
            <person name="Woldeyes F."/>
            <person name="Nichols R.A."/>
            <person name="Borrell J.S."/>
        </authorList>
    </citation>
    <scope>NUCLEOTIDE SEQUENCE [LARGE SCALE GENOMIC DNA]</scope>
    <source>
        <strain evidence="10">cv. Maze</strain>
        <tissue evidence="9">Seeds</tissue>
    </source>
</reference>
<accession>A0AAV8PU54</accession>
<dbReference type="InterPro" id="IPR016177">
    <property type="entry name" value="DNA-bd_dom_sf"/>
</dbReference>
<dbReference type="EMBL" id="JAQQAF010000009">
    <property type="protein sequence ID" value="KAJ8458088.1"/>
    <property type="molecule type" value="Genomic_DNA"/>
</dbReference>
<evidence type="ECO:0000313" key="10">
    <source>
        <dbReference type="Proteomes" id="UP001222027"/>
    </source>
</evidence>
<evidence type="ECO:0000256" key="2">
    <source>
        <dbReference type="ARBA" id="ARBA00023015"/>
    </source>
</evidence>
<dbReference type="InterPro" id="IPR036955">
    <property type="entry name" value="AP2/ERF_dom_sf"/>
</dbReference>
<feature type="region of interest" description="Disordered" evidence="7">
    <location>
        <begin position="180"/>
        <end position="292"/>
    </location>
</feature>
<dbReference type="Proteomes" id="UP001222027">
    <property type="component" value="Unassembled WGS sequence"/>
</dbReference>
<evidence type="ECO:0000259" key="8">
    <source>
        <dbReference type="PROSITE" id="PS51032"/>
    </source>
</evidence>
<comment type="caution">
    <text evidence="9">The sequence shown here is derived from an EMBL/GenBank/DDBJ whole genome shotgun (WGS) entry which is preliminary data.</text>
</comment>
<evidence type="ECO:0000256" key="4">
    <source>
        <dbReference type="ARBA" id="ARBA00023163"/>
    </source>
</evidence>
<keyword evidence="2" id="KW-0805">Transcription regulation</keyword>
<evidence type="ECO:0000256" key="3">
    <source>
        <dbReference type="ARBA" id="ARBA00023125"/>
    </source>
</evidence>
<feature type="domain" description="AP2/ERF" evidence="8">
    <location>
        <begin position="83"/>
        <end position="159"/>
    </location>
</feature>
<gene>
    <name evidence="9" type="ORF">OPV22_031014</name>
</gene>
<dbReference type="InterPro" id="IPR001471">
    <property type="entry name" value="AP2/ERF_dom"/>
</dbReference>
<evidence type="ECO:0000313" key="9">
    <source>
        <dbReference type="EMBL" id="KAJ8458088.1"/>
    </source>
</evidence>
<dbReference type="Gene3D" id="3.30.730.10">
    <property type="entry name" value="AP2/ERF domain"/>
    <property type="match status" value="1"/>
</dbReference>
<feature type="compositionally biased region" description="Basic residues" evidence="7">
    <location>
        <begin position="86"/>
        <end position="95"/>
    </location>
</feature>
<name>A0AAV8PU54_ENSVE</name>
<proteinExistence type="inferred from homology"/>
<evidence type="ECO:0000256" key="5">
    <source>
        <dbReference type="ARBA" id="ARBA00023242"/>
    </source>
</evidence>
<dbReference type="GO" id="GO:0003677">
    <property type="term" value="F:DNA binding"/>
    <property type="evidence" value="ECO:0007669"/>
    <property type="project" value="UniProtKB-KW"/>
</dbReference>
<protein>
    <recommendedName>
        <fullName evidence="8">AP2/ERF domain-containing protein</fullName>
    </recommendedName>
</protein>